<name>A0ABV2T0T8_9BACT</name>
<organism evidence="1 2">
    <name type="scientific">Chitinophaga defluvii</name>
    <dbReference type="NCBI Taxonomy" id="3163343"/>
    <lineage>
        <taxon>Bacteria</taxon>
        <taxon>Pseudomonadati</taxon>
        <taxon>Bacteroidota</taxon>
        <taxon>Chitinophagia</taxon>
        <taxon>Chitinophagales</taxon>
        <taxon>Chitinophagaceae</taxon>
        <taxon>Chitinophaga</taxon>
    </lineage>
</organism>
<sequence>MENLLTILNRITAYGTSSGIVELFEYELCNVIGSTAANGWSADQRADFMMFYTLFSTNAVAAFNVRDALRQAHTENLTKELAIELESDLYELSSLSAGLELDELEAALDLYINILVDEDNGMEGTVTTIVGHYFKTFFLTLHALDIEKRIKIAQRSVTPLKMAL</sequence>
<gene>
    <name evidence="1" type="ORF">ABR189_04660</name>
</gene>
<dbReference type="RefSeq" id="WP_354659284.1">
    <property type="nucleotide sequence ID" value="NZ_JBEXAC010000001.1"/>
</dbReference>
<protein>
    <submittedName>
        <fullName evidence="1">Uncharacterized protein</fullName>
    </submittedName>
</protein>
<accession>A0ABV2T0T8</accession>
<evidence type="ECO:0000313" key="2">
    <source>
        <dbReference type="Proteomes" id="UP001549749"/>
    </source>
</evidence>
<dbReference type="EMBL" id="JBEXAC010000001">
    <property type="protein sequence ID" value="MET6996643.1"/>
    <property type="molecule type" value="Genomic_DNA"/>
</dbReference>
<dbReference type="Proteomes" id="UP001549749">
    <property type="component" value="Unassembled WGS sequence"/>
</dbReference>
<keyword evidence="2" id="KW-1185">Reference proteome</keyword>
<comment type="caution">
    <text evidence="1">The sequence shown here is derived from an EMBL/GenBank/DDBJ whole genome shotgun (WGS) entry which is preliminary data.</text>
</comment>
<evidence type="ECO:0000313" key="1">
    <source>
        <dbReference type="EMBL" id="MET6996643.1"/>
    </source>
</evidence>
<proteinExistence type="predicted"/>
<reference evidence="1 2" key="1">
    <citation type="submission" date="2024-06" db="EMBL/GenBank/DDBJ databases">
        <title>Chitinophaga defluvii sp. nov., isolated from municipal sewage.</title>
        <authorList>
            <person name="Zhang L."/>
        </authorList>
    </citation>
    <scope>NUCLEOTIDE SEQUENCE [LARGE SCALE GENOMIC DNA]</scope>
    <source>
        <strain evidence="1 2">H8</strain>
    </source>
</reference>